<reference evidence="1 2" key="1">
    <citation type="journal article" date="2004" name="Science">
        <title>The Ashbya gossypii genome as a tool for mapping the ancient Saccharomyces cerevisiae genome.</title>
        <authorList>
            <person name="Dietrich F.S."/>
            <person name="Voegeli S."/>
            <person name="Brachat S."/>
            <person name="Lerch A."/>
            <person name="Gates K."/>
            <person name="Steiner S."/>
            <person name="Mohr C."/>
            <person name="Pohlmann R."/>
            <person name="Luedi P."/>
            <person name="Choi S."/>
            <person name="Wing R.A."/>
            <person name="Flavier A."/>
            <person name="Gaffney T.D."/>
            <person name="Philippsen P."/>
        </authorList>
    </citation>
    <scope>NUCLEOTIDE SEQUENCE [LARGE SCALE GENOMIC DNA]</scope>
    <source>
        <strain evidence="2">ATCC 10895 / CBS 109.51 / FGSC 9923 / NRRL Y-1056</strain>
    </source>
</reference>
<dbReference type="AlphaFoldDB" id="Q75C32"/>
<accession>Q75C32</accession>
<dbReference type="InParanoid" id="Q75C32"/>
<dbReference type="OMA" id="ASYYTWA"/>
<dbReference type="SMART" id="SM00320">
    <property type="entry name" value="WD40"/>
    <property type="match status" value="5"/>
</dbReference>
<dbReference type="InterPro" id="IPR052779">
    <property type="entry name" value="WDR62"/>
</dbReference>
<name>Q75C32_EREGS</name>
<dbReference type="HOGENOM" id="CLU_005113_1_0_1"/>
<dbReference type="EMBL" id="AE016816">
    <property type="protein sequence ID" value="AAS51311.1"/>
    <property type="molecule type" value="Genomic_DNA"/>
</dbReference>
<dbReference type="KEGG" id="ago:AGOS_ACR085C"/>
<dbReference type="PANTHER" id="PTHR45589:SF1">
    <property type="entry name" value="WD REPEAT DOMAIN 62, ISOFORM G"/>
    <property type="match status" value="1"/>
</dbReference>
<dbReference type="InterPro" id="IPR015943">
    <property type="entry name" value="WD40/YVTN_repeat-like_dom_sf"/>
</dbReference>
<dbReference type="InterPro" id="IPR036322">
    <property type="entry name" value="WD40_repeat_dom_sf"/>
</dbReference>
<dbReference type="Gene3D" id="2.130.10.10">
    <property type="entry name" value="YVTN repeat-like/Quinoprotein amine dehydrogenase"/>
    <property type="match status" value="2"/>
</dbReference>
<keyword evidence="2" id="KW-1185">Reference proteome</keyword>
<sequence length="954" mass="106464">MQEKDQITFENLDIEKIFGTSTNSKSCFCHVGSKVAYVASGGVVVSDIRMQDGPPSAGSSMDSLEGVEKLGGAEDAEASRPTVKICSQRFFCAYSAVQHEESAQSANVAKDLYGLCKQDQSILVKTGSWHENDNPDKVSFSSSSDLTPARLSPSKVKNRIKTISCLNLSQDGRYMIVGELGHKPRILVYSLAPDSNDFPVFVIQQHSFGVANLKFHPSDSRVFMSLGQINDGFLHVWRLTSTNVVLLGTNKNISSVTDVLWCNSKFITYGVRHLKEWRIDYPAPAGSTGKIQPARTRTSIKGKNIVLREFINATFIDATQLDQNRVLLLTDKNIMVSYENGTLSSVHNLETCLDGQVTSILADADNDTLWTIADGKIHAVSLEYILGNHERLKVAEAALAPRGAPRHPNNSNVIKNCSFLNSQLAPLLHIAENNLKGIITVRKFSKSHLLYVTTQGCLGFYDIANQCSYPMVYPVLNNIAGYKKIYTSETLLWSREGRFKKLDEHGEQISELDLSLEPDLPYPLGSESSIGAAEMFLNTAGTVSLAVGTGNGDLLIYEYSNSKTKKVLDTKAHTSKINDIVCLQTGTKTKVDVLVSIGRDRIVQVFLRTEERWELQQTLSDNKGNVIKMIHDDNVVYVASADRSITKYRFEYTDDDLLIYKEKILSIKSAPINIHLFDDRFLISTNDKQLLIYDKALEKSRYLKLLSDTDDPVIIDNLYLNLRNCKQEEIMCSSADKVLRCYNFTTGKLMKQYFGHSEPVVGLVPARDGKLLSISSNGCIFSWAPQSDQLLEQRQFFIPLTGISVNSTLRESLDEQPVSARAARPETIAPRTQYTTVSPVKLPYKCPDSRADSACSPRFRMSNQRYGLSSSKSGNYCSSMRSCIGDEDLHQPTLLLQLKLFRDYLSSEDVPGPEHDAIIHEIKLISSIIEPQNKLLEKYSDTLMNLIEEKFQKL</sequence>
<dbReference type="eggNOG" id="KOG1408">
    <property type="taxonomic scope" value="Eukaryota"/>
</dbReference>
<dbReference type="Proteomes" id="UP000000591">
    <property type="component" value="Chromosome III"/>
</dbReference>
<dbReference type="SUPFAM" id="SSF50978">
    <property type="entry name" value="WD40 repeat-like"/>
    <property type="match status" value="2"/>
</dbReference>
<protein>
    <submittedName>
        <fullName evidence="1">ACR085Cp</fullName>
    </submittedName>
</protein>
<dbReference type="PANTHER" id="PTHR45589">
    <property type="entry name" value="WD REPEAT DOMAIN 62, ISOFORM G"/>
    <property type="match status" value="1"/>
</dbReference>
<gene>
    <name evidence="1" type="ORF">AGOS_ACR085C</name>
</gene>
<organism evidence="1 2">
    <name type="scientific">Eremothecium gossypii (strain ATCC 10895 / CBS 109.51 / FGSC 9923 / NRRL Y-1056)</name>
    <name type="common">Yeast</name>
    <name type="synonym">Ashbya gossypii</name>
    <dbReference type="NCBI Taxonomy" id="284811"/>
    <lineage>
        <taxon>Eukaryota</taxon>
        <taxon>Fungi</taxon>
        <taxon>Dikarya</taxon>
        <taxon>Ascomycota</taxon>
        <taxon>Saccharomycotina</taxon>
        <taxon>Saccharomycetes</taxon>
        <taxon>Saccharomycetales</taxon>
        <taxon>Saccharomycetaceae</taxon>
        <taxon>Eremothecium</taxon>
    </lineage>
</organism>
<dbReference type="InterPro" id="IPR001680">
    <property type="entry name" value="WD40_rpt"/>
</dbReference>
<evidence type="ECO:0000313" key="2">
    <source>
        <dbReference type="Proteomes" id="UP000000591"/>
    </source>
</evidence>
<proteinExistence type="predicted"/>
<dbReference type="OrthoDB" id="6252103at2759"/>
<dbReference type="RefSeq" id="NP_983487.1">
    <property type="nucleotide sequence ID" value="NM_208840.1"/>
</dbReference>
<evidence type="ECO:0000313" key="1">
    <source>
        <dbReference type="EMBL" id="AAS51311.1"/>
    </source>
</evidence>
<reference evidence="2" key="2">
    <citation type="journal article" date="2013" name="G3 (Bethesda)">
        <title>Genomes of Ashbya fungi isolated from insects reveal four mating-type loci, numerous translocations, lack of transposons, and distinct gene duplications.</title>
        <authorList>
            <person name="Dietrich F.S."/>
            <person name="Voegeli S."/>
            <person name="Kuo S."/>
            <person name="Philippsen P."/>
        </authorList>
    </citation>
    <scope>GENOME REANNOTATION</scope>
    <source>
        <strain evidence="2">ATCC 10895 / CBS 109.51 / FGSC 9923 / NRRL Y-1056</strain>
    </source>
</reference>
<dbReference type="GeneID" id="4619614"/>